<dbReference type="EMBL" id="GBRH01177887">
    <property type="protein sequence ID" value="JAE20009.1"/>
    <property type="molecule type" value="Transcribed_RNA"/>
</dbReference>
<evidence type="ECO:0000313" key="2">
    <source>
        <dbReference type="EMBL" id="JAE20009.1"/>
    </source>
</evidence>
<feature type="region of interest" description="Disordered" evidence="1">
    <location>
        <begin position="79"/>
        <end position="102"/>
    </location>
</feature>
<reference evidence="2" key="1">
    <citation type="submission" date="2014-09" db="EMBL/GenBank/DDBJ databases">
        <authorList>
            <person name="Magalhaes I.L.F."/>
            <person name="Oliveira U."/>
            <person name="Santos F.R."/>
            <person name="Vidigal T.H.D.A."/>
            <person name="Brescovit A.D."/>
            <person name="Santos A.J."/>
        </authorList>
    </citation>
    <scope>NUCLEOTIDE SEQUENCE</scope>
    <source>
        <tissue evidence="2">Shoot tissue taken approximately 20 cm above the soil surface</tissue>
    </source>
</reference>
<proteinExistence type="predicted"/>
<accession>A0A0A9G975</accession>
<sequence length="102" mass="10848">MVLPVSVYSLGPPIADPRMDTGASLEWSSFINAAPNNASNVRFFPEVGAFSALLTGSLPDIPPLATKFASTPCGSSADPIWKPKGKEDDPLLSVPFCNNDRR</sequence>
<reference evidence="2" key="2">
    <citation type="journal article" date="2015" name="Data Brief">
        <title>Shoot transcriptome of the giant reed, Arundo donax.</title>
        <authorList>
            <person name="Barrero R.A."/>
            <person name="Guerrero F.D."/>
            <person name="Moolhuijzen P."/>
            <person name="Goolsby J.A."/>
            <person name="Tidwell J."/>
            <person name="Bellgard S.E."/>
            <person name="Bellgard M.I."/>
        </authorList>
    </citation>
    <scope>NUCLEOTIDE SEQUENCE</scope>
    <source>
        <tissue evidence="2">Shoot tissue taken approximately 20 cm above the soil surface</tissue>
    </source>
</reference>
<organism evidence="2">
    <name type="scientific">Arundo donax</name>
    <name type="common">Giant reed</name>
    <name type="synonym">Donax arundinaceus</name>
    <dbReference type="NCBI Taxonomy" id="35708"/>
    <lineage>
        <taxon>Eukaryota</taxon>
        <taxon>Viridiplantae</taxon>
        <taxon>Streptophyta</taxon>
        <taxon>Embryophyta</taxon>
        <taxon>Tracheophyta</taxon>
        <taxon>Spermatophyta</taxon>
        <taxon>Magnoliopsida</taxon>
        <taxon>Liliopsida</taxon>
        <taxon>Poales</taxon>
        <taxon>Poaceae</taxon>
        <taxon>PACMAD clade</taxon>
        <taxon>Arundinoideae</taxon>
        <taxon>Arundineae</taxon>
        <taxon>Arundo</taxon>
    </lineage>
</organism>
<name>A0A0A9G975_ARUDO</name>
<protein>
    <submittedName>
        <fullName evidence="2">Uncharacterized protein</fullName>
    </submittedName>
</protein>
<evidence type="ECO:0000256" key="1">
    <source>
        <dbReference type="SAM" id="MobiDB-lite"/>
    </source>
</evidence>
<dbReference type="AlphaFoldDB" id="A0A0A9G975"/>